<organism evidence="6 7">
    <name type="scientific">Nocardioides flavescens</name>
    <dbReference type="NCBI Taxonomy" id="2691959"/>
    <lineage>
        <taxon>Bacteria</taxon>
        <taxon>Bacillati</taxon>
        <taxon>Actinomycetota</taxon>
        <taxon>Actinomycetes</taxon>
        <taxon>Propionibacteriales</taxon>
        <taxon>Nocardioidaceae</taxon>
        <taxon>Nocardioides</taxon>
    </lineage>
</organism>
<dbReference type="InterPro" id="IPR012893">
    <property type="entry name" value="HipA-like_C"/>
</dbReference>
<dbReference type="RefSeq" id="WP_160879147.1">
    <property type="nucleotide sequence ID" value="NZ_WUEK01000011.1"/>
</dbReference>
<keyword evidence="2" id="KW-0808">Transferase</keyword>
<gene>
    <name evidence="6" type="ORF">GRQ65_16805</name>
</gene>
<proteinExistence type="inferred from homology"/>
<name>A0A6L7F260_9ACTN</name>
<evidence type="ECO:0000259" key="4">
    <source>
        <dbReference type="Pfam" id="PF07804"/>
    </source>
</evidence>
<dbReference type="GO" id="GO:0005829">
    <property type="term" value="C:cytosol"/>
    <property type="evidence" value="ECO:0007669"/>
    <property type="project" value="TreeGrafter"/>
</dbReference>
<evidence type="ECO:0000313" key="6">
    <source>
        <dbReference type="EMBL" id="MXG91211.1"/>
    </source>
</evidence>
<keyword evidence="3" id="KW-0418">Kinase</keyword>
<dbReference type="PANTHER" id="PTHR37419:SF8">
    <property type="entry name" value="TOXIN YJJJ"/>
    <property type="match status" value="1"/>
</dbReference>
<dbReference type="AlphaFoldDB" id="A0A6L7F260"/>
<protein>
    <submittedName>
        <fullName evidence="6">Type II toxin-antitoxin system HipA family toxin</fullName>
    </submittedName>
</protein>
<dbReference type="EMBL" id="WUEK01000011">
    <property type="protein sequence ID" value="MXG91211.1"/>
    <property type="molecule type" value="Genomic_DNA"/>
</dbReference>
<evidence type="ECO:0000313" key="7">
    <source>
        <dbReference type="Proteomes" id="UP000473325"/>
    </source>
</evidence>
<keyword evidence="7" id="KW-1185">Reference proteome</keyword>
<dbReference type="Pfam" id="PF13657">
    <property type="entry name" value="Couple_hipA"/>
    <property type="match status" value="1"/>
</dbReference>
<comment type="similarity">
    <text evidence="1">Belongs to the HipA Ser/Thr kinase family.</text>
</comment>
<dbReference type="GO" id="GO:0004674">
    <property type="term" value="F:protein serine/threonine kinase activity"/>
    <property type="evidence" value="ECO:0007669"/>
    <property type="project" value="TreeGrafter"/>
</dbReference>
<evidence type="ECO:0000259" key="5">
    <source>
        <dbReference type="Pfam" id="PF13657"/>
    </source>
</evidence>
<accession>A0A6L7F260</accession>
<dbReference type="Pfam" id="PF07804">
    <property type="entry name" value="HipA_C"/>
    <property type="match status" value="1"/>
</dbReference>
<reference evidence="6 7" key="1">
    <citation type="submission" date="2019-12" db="EMBL/GenBank/DDBJ databases">
        <authorList>
            <person name="Kun Z."/>
        </authorList>
    </citation>
    <scope>NUCLEOTIDE SEQUENCE [LARGE SCALE GENOMIC DNA]</scope>
    <source>
        <strain evidence="6 7">YIM 123512</strain>
    </source>
</reference>
<comment type="caution">
    <text evidence="6">The sequence shown here is derived from an EMBL/GenBank/DDBJ whole genome shotgun (WGS) entry which is preliminary data.</text>
</comment>
<evidence type="ECO:0000256" key="2">
    <source>
        <dbReference type="ARBA" id="ARBA00022679"/>
    </source>
</evidence>
<dbReference type="InterPro" id="IPR052028">
    <property type="entry name" value="HipA_Ser/Thr_kinase"/>
</dbReference>
<evidence type="ECO:0000256" key="1">
    <source>
        <dbReference type="ARBA" id="ARBA00010164"/>
    </source>
</evidence>
<dbReference type="InterPro" id="IPR017508">
    <property type="entry name" value="HipA_N1"/>
</dbReference>
<evidence type="ECO:0000256" key="3">
    <source>
        <dbReference type="ARBA" id="ARBA00022777"/>
    </source>
</evidence>
<dbReference type="PANTHER" id="PTHR37419">
    <property type="entry name" value="SERINE/THREONINE-PROTEIN KINASE TOXIN HIPA"/>
    <property type="match status" value="1"/>
</dbReference>
<feature type="domain" description="HipA N-terminal subdomain 1" evidence="5">
    <location>
        <begin position="17"/>
        <end position="93"/>
    </location>
</feature>
<sequence length="417" mass="45048">MPEYVLVYDDRESQSSLVGTLFFDASSRLRSGVSTTFTYDPAWLERADNYPIDPALPIFGRSTTVPGLPGCFQDCSPDRWGRNLVTKRLRAESLRAGTTQRTLTDVDYLVGVSDLTRQGALRLRASADGPFVDPDTSVPKLLELPRLLAAADTIARDPEDQGAIKDLLDAGSGSLGGARPKASVRDGEQLMIAKFPHHDDEWDVMAWEATALDLAATCGIDVPERRLTRLNGRGVLVLDRFDRTPEGHRLPYVSAMTLLGASDGNPSDYTDVCDAISDLGSATTADLAALWVRVAFSVAIHNTDDHMRNHGFTRSRGGWTLAPLFDVNPERDVAKTRVSGIDGARALADETLGLASLAVECRLTESERNEAAERVVSAVGEWESVARSHRIGESELASFAPAIGQGIGAVESLLDIA</sequence>
<feature type="domain" description="HipA-like C-terminal" evidence="4">
    <location>
        <begin position="174"/>
        <end position="379"/>
    </location>
</feature>
<dbReference type="Proteomes" id="UP000473325">
    <property type="component" value="Unassembled WGS sequence"/>
</dbReference>